<accession>A0A368G8R3</accession>
<dbReference type="EMBL" id="JOJR01000266">
    <property type="protein sequence ID" value="RCN40804.1"/>
    <property type="molecule type" value="Genomic_DNA"/>
</dbReference>
<keyword evidence="2" id="KW-1185">Reference proteome</keyword>
<gene>
    <name evidence="1" type="ORF">ANCCAN_13259</name>
</gene>
<name>A0A368G8R3_ANCCA</name>
<feature type="non-terminal residue" evidence="1">
    <location>
        <position position="69"/>
    </location>
</feature>
<protein>
    <submittedName>
        <fullName evidence="1">Uncharacterized protein</fullName>
    </submittedName>
</protein>
<evidence type="ECO:0000313" key="2">
    <source>
        <dbReference type="Proteomes" id="UP000252519"/>
    </source>
</evidence>
<dbReference type="Proteomes" id="UP000252519">
    <property type="component" value="Unassembled WGS sequence"/>
</dbReference>
<organism evidence="1 2">
    <name type="scientific">Ancylostoma caninum</name>
    <name type="common">Dog hookworm</name>
    <dbReference type="NCBI Taxonomy" id="29170"/>
    <lineage>
        <taxon>Eukaryota</taxon>
        <taxon>Metazoa</taxon>
        <taxon>Ecdysozoa</taxon>
        <taxon>Nematoda</taxon>
        <taxon>Chromadorea</taxon>
        <taxon>Rhabditida</taxon>
        <taxon>Rhabditina</taxon>
        <taxon>Rhabditomorpha</taxon>
        <taxon>Strongyloidea</taxon>
        <taxon>Ancylostomatidae</taxon>
        <taxon>Ancylostomatinae</taxon>
        <taxon>Ancylostoma</taxon>
    </lineage>
</organism>
<sequence length="69" mass="7942">MYEKSFSHWLPLLIRPHLKSVSSINSKTRLSQFTLMLVVTQLHVVLALDSSQCYMTRRQSPSALGECNY</sequence>
<dbReference type="AlphaFoldDB" id="A0A368G8R3"/>
<reference evidence="1 2" key="1">
    <citation type="submission" date="2014-10" db="EMBL/GenBank/DDBJ databases">
        <title>Draft genome of the hookworm Ancylostoma caninum.</title>
        <authorList>
            <person name="Mitreva M."/>
        </authorList>
    </citation>
    <scope>NUCLEOTIDE SEQUENCE [LARGE SCALE GENOMIC DNA]</scope>
    <source>
        <strain evidence="1 2">Baltimore</strain>
    </source>
</reference>
<evidence type="ECO:0000313" key="1">
    <source>
        <dbReference type="EMBL" id="RCN40804.1"/>
    </source>
</evidence>
<proteinExistence type="predicted"/>
<comment type="caution">
    <text evidence="1">The sequence shown here is derived from an EMBL/GenBank/DDBJ whole genome shotgun (WGS) entry which is preliminary data.</text>
</comment>